<feature type="compositionally biased region" description="Basic and acidic residues" evidence="8">
    <location>
        <begin position="340"/>
        <end position="352"/>
    </location>
</feature>
<evidence type="ECO:0000256" key="9">
    <source>
        <dbReference type="SAM" id="Phobius"/>
    </source>
</evidence>
<dbReference type="InterPro" id="IPR006665">
    <property type="entry name" value="OmpA-like"/>
</dbReference>
<dbReference type="Pfam" id="PF13677">
    <property type="entry name" value="MotB_plug"/>
    <property type="match status" value="1"/>
</dbReference>
<keyword evidence="4 9" id="KW-0812">Transmembrane</keyword>
<evidence type="ECO:0000256" key="5">
    <source>
        <dbReference type="ARBA" id="ARBA00022989"/>
    </source>
</evidence>
<evidence type="ECO:0000259" key="10">
    <source>
        <dbReference type="PROSITE" id="PS51123"/>
    </source>
</evidence>
<feature type="transmembrane region" description="Helical" evidence="9">
    <location>
        <begin position="29"/>
        <end position="48"/>
    </location>
</feature>
<keyword evidence="3" id="KW-1003">Cell membrane</keyword>
<feature type="region of interest" description="Disordered" evidence="8">
    <location>
        <begin position="331"/>
        <end position="352"/>
    </location>
</feature>
<dbReference type="PANTHER" id="PTHR30329">
    <property type="entry name" value="STATOR ELEMENT OF FLAGELLAR MOTOR COMPLEX"/>
    <property type="match status" value="1"/>
</dbReference>
<dbReference type="Proteomes" id="UP000215405">
    <property type="component" value="Unassembled WGS sequence"/>
</dbReference>
<comment type="similarity">
    <text evidence="2">Belongs to the MotB family.</text>
</comment>
<gene>
    <name evidence="11" type="ORF">B7H23_06045</name>
</gene>
<reference evidence="12" key="1">
    <citation type="journal article" date="2017" name="Int. J. Syst. Evol. Microbiol.">
        <title>Notoacmeibacter marinus gen. nov., sp. nov., isolated from the gut of a limpet and proposal of Notoacmeibacteraceae fam. nov. in the order Rhizobiales of the class Alphaproteobacteria.</title>
        <authorList>
            <person name="Huang Z."/>
            <person name="Guo F."/>
            <person name="Lai Q."/>
        </authorList>
    </citation>
    <scope>NUCLEOTIDE SEQUENCE [LARGE SCALE GENOMIC DNA]</scope>
    <source>
        <strain evidence="12">XMTR2A4</strain>
    </source>
</reference>
<evidence type="ECO:0000256" key="3">
    <source>
        <dbReference type="ARBA" id="ARBA00022475"/>
    </source>
</evidence>
<keyword evidence="12" id="KW-1185">Reference proteome</keyword>
<dbReference type="InterPro" id="IPR025713">
    <property type="entry name" value="MotB-like_N_dom"/>
</dbReference>
<protein>
    <recommendedName>
        <fullName evidence="10">OmpA-like domain-containing protein</fullName>
    </recommendedName>
</protein>
<evidence type="ECO:0000256" key="4">
    <source>
        <dbReference type="ARBA" id="ARBA00022692"/>
    </source>
</evidence>
<evidence type="ECO:0000256" key="7">
    <source>
        <dbReference type="PROSITE-ProRule" id="PRU00473"/>
    </source>
</evidence>
<dbReference type="InterPro" id="IPR036737">
    <property type="entry name" value="OmpA-like_sf"/>
</dbReference>
<dbReference type="Pfam" id="PF00691">
    <property type="entry name" value="OmpA"/>
    <property type="match status" value="1"/>
</dbReference>
<name>A0A231V4E9_9HYPH</name>
<dbReference type="AlphaFoldDB" id="A0A231V4E9"/>
<evidence type="ECO:0000256" key="1">
    <source>
        <dbReference type="ARBA" id="ARBA00004162"/>
    </source>
</evidence>
<feature type="region of interest" description="Disordered" evidence="8">
    <location>
        <begin position="74"/>
        <end position="121"/>
    </location>
</feature>
<dbReference type="SUPFAM" id="SSF103088">
    <property type="entry name" value="OmpA-like"/>
    <property type="match status" value="1"/>
</dbReference>
<keyword evidence="5 9" id="KW-1133">Transmembrane helix</keyword>
<feature type="domain" description="OmpA-like" evidence="10">
    <location>
        <begin position="292"/>
        <end position="409"/>
    </location>
</feature>
<comment type="subcellular location">
    <subcellularLocation>
        <location evidence="1">Cell membrane</location>
        <topology evidence="1">Single-pass membrane protein</topology>
    </subcellularLocation>
</comment>
<evidence type="ECO:0000313" key="12">
    <source>
        <dbReference type="Proteomes" id="UP000215405"/>
    </source>
</evidence>
<dbReference type="EMBL" id="NBYO01000001">
    <property type="protein sequence ID" value="OXT02456.1"/>
    <property type="molecule type" value="Genomic_DNA"/>
</dbReference>
<dbReference type="InterPro" id="IPR050330">
    <property type="entry name" value="Bact_OuterMem_StrucFunc"/>
</dbReference>
<sequence>MTASGNGDIIIVRRPSEDHDDHHGGAWKIAFADFMTAMMALFLVLWLINAANEETKQSVASYFNPVKLVDDRRTVKGMSKSESAEPSEDAEESGKKESNSDKTQSEQYDHSQPAKNETQDTSYFANPTQLLESLAAEERALLTARGEMIADPGVEKTAEFADPFAPNFWQPLRVVASDGDPEARVVEKGARDGEMGVSEGSEADASATDETPRSDVEGAEPAETGDNERSEMMVETARMQGDDERADIADAETTQSPAERLETVLREAVAEEADPSGKIADALSVTKVPEGLRISLTDNLPDQMFQVGSAVPSGPVVLALEAVGRELQNRPGNILINGHTDSRPMRRKGDDNWRLSTDRARSVYFMLLRGGLDDSRVTQIAGFADRKPMVPEDGLDPRNRRIEILLEAP</sequence>
<dbReference type="Gene3D" id="3.30.1330.60">
    <property type="entry name" value="OmpA-like domain"/>
    <property type="match status" value="1"/>
</dbReference>
<organism evidence="11 12">
    <name type="scientific">Notoacmeibacter marinus</name>
    <dbReference type="NCBI Taxonomy" id="1876515"/>
    <lineage>
        <taxon>Bacteria</taxon>
        <taxon>Pseudomonadati</taxon>
        <taxon>Pseudomonadota</taxon>
        <taxon>Alphaproteobacteria</taxon>
        <taxon>Hyphomicrobiales</taxon>
        <taxon>Notoacmeibacteraceae</taxon>
        <taxon>Notoacmeibacter</taxon>
    </lineage>
</organism>
<dbReference type="RefSeq" id="WP_094076411.1">
    <property type="nucleotide sequence ID" value="NZ_NBYO01000001.1"/>
</dbReference>
<evidence type="ECO:0000256" key="6">
    <source>
        <dbReference type="ARBA" id="ARBA00023136"/>
    </source>
</evidence>
<dbReference type="CDD" id="cd07185">
    <property type="entry name" value="OmpA_C-like"/>
    <property type="match status" value="1"/>
</dbReference>
<dbReference type="PANTHER" id="PTHR30329:SF21">
    <property type="entry name" value="LIPOPROTEIN YIAD-RELATED"/>
    <property type="match status" value="1"/>
</dbReference>
<evidence type="ECO:0000313" key="11">
    <source>
        <dbReference type="EMBL" id="OXT02456.1"/>
    </source>
</evidence>
<evidence type="ECO:0000256" key="8">
    <source>
        <dbReference type="SAM" id="MobiDB-lite"/>
    </source>
</evidence>
<proteinExistence type="inferred from homology"/>
<feature type="region of interest" description="Disordered" evidence="8">
    <location>
        <begin position="188"/>
        <end position="246"/>
    </location>
</feature>
<comment type="caution">
    <text evidence="11">The sequence shown here is derived from an EMBL/GenBank/DDBJ whole genome shotgun (WGS) entry which is preliminary data.</text>
</comment>
<dbReference type="GO" id="GO:0005886">
    <property type="term" value="C:plasma membrane"/>
    <property type="evidence" value="ECO:0007669"/>
    <property type="project" value="UniProtKB-SubCell"/>
</dbReference>
<accession>A0A231V4E9</accession>
<feature type="compositionally biased region" description="Basic and acidic residues" evidence="8">
    <location>
        <begin position="92"/>
        <end position="109"/>
    </location>
</feature>
<dbReference type="NCBIfam" id="NF004651">
    <property type="entry name" value="PRK05996.1"/>
    <property type="match status" value="1"/>
</dbReference>
<keyword evidence="6 7" id="KW-0472">Membrane</keyword>
<evidence type="ECO:0000256" key="2">
    <source>
        <dbReference type="ARBA" id="ARBA00008914"/>
    </source>
</evidence>
<dbReference type="PROSITE" id="PS51123">
    <property type="entry name" value="OMPA_2"/>
    <property type="match status" value="1"/>
</dbReference>